<keyword evidence="1" id="KW-0812">Transmembrane</keyword>
<feature type="transmembrane region" description="Helical" evidence="1">
    <location>
        <begin position="75"/>
        <end position="95"/>
    </location>
</feature>
<keyword evidence="3" id="KW-1185">Reference proteome</keyword>
<sequence length="193" mass="20815">MDRGRKPFVAALFAGALALILAVIGIATPEWTVARGNKIGLWTLTDENGVSHSWADHSYTEEFFYATWFMAVRGMMMAGVIIGSLGLLFNVFVVAKRFQTTSYGNILLSYYCLAFACLIVSVCVYSALICQPVNSSGVIIDNNAAAVEFVYSAGYGYSIWLTWLGAGIFLPAAGLAYEGGHQDALGKNLLIAE</sequence>
<keyword evidence="1" id="KW-1133">Transmembrane helix</keyword>
<dbReference type="OrthoDB" id="10396837at2759"/>
<accession>F7ATR6</accession>
<evidence type="ECO:0000313" key="3">
    <source>
        <dbReference type="Proteomes" id="UP000008144"/>
    </source>
</evidence>
<gene>
    <name evidence="2" type="primary">LOC100179368</name>
</gene>
<reference evidence="2" key="2">
    <citation type="journal article" date="2008" name="Genome Biol.">
        <title>Improved genome assembly and evidence-based global gene model set for the chordate Ciona intestinalis: new insight into intron and operon populations.</title>
        <authorList>
            <person name="Satou Y."/>
            <person name="Mineta K."/>
            <person name="Ogasawara M."/>
            <person name="Sasakura Y."/>
            <person name="Shoguchi E."/>
            <person name="Ueno K."/>
            <person name="Yamada L."/>
            <person name="Matsumoto J."/>
            <person name="Wasserscheid J."/>
            <person name="Dewar K."/>
            <person name="Wiley G.B."/>
            <person name="Macmil S.L."/>
            <person name="Roe B.A."/>
            <person name="Zeller R.W."/>
            <person name="Hastings K.E."/>
            <person name="Lemaire P."/>
            <person name="Lindquist E."/>
            <person name="Endo T."/>
            <person name="Hotta K."/>
            <person name="Inaba K."/>
        </authorList>
    </citation>
    <scope>NUCLEOTIDE SEQUENCE [LARGE SCALE GENOMIC DNA]</scope>
    <source>
        <strain evidence="2">wild type</strain>
    </source>
</reference>
<reference evidence="3" key="1">
    <citation type="journal article" date="2002" name="Science">
        <title>The draft genome of Ciona intestinalis: insights into chordate and vertebrate origins.</title>
        <authorList>
            <person name="Dehal P."/>
            <person name="Satou Y."/>
            <person name="Campbell R.K."/>
            <person name="Chapman J."/>
            <person name="Degnan B."/>
            <person name="De Tomaso A."/>
            <person name="Davidson B."/>
            <person name="Di Gregorio A."/>
            <person name="Gelpke M."/>
            <person name="Goodstein D.M."/>
            <person name="Harafuji N."/>
            <person name="Hastings K.E."/>
            <person name="Ho I."/>
            <person name="Hotta K."/>
            <person name="Huang W."/>
            <person name="Kawashima T."/>
            <person name="Lemaire P."/>
            <person name="Martinez D."/>
            <person name="Meinertzhagen I.A."/>
            <person name="Necula S."/>
            <person name="Nonaka M."/>
            <person name="Putnam N."/>
            <person name="Rash S."/>
            <person name="Saiga H."/>
            <person name="Satake M."/>
            <person name="Terry A."/>
            <person name="Yamada L."/>
            <person name="Wang H.G."/>
            <person name="Awazu S."/>
            <person name="Azumi K."/>
            <person name="Boore J."/>
            <person name="Branno M."/>
            <person name="Chin-Bow S."/>
            <person name="DeSantis R."/>
            <person name="Doyle S."/>
            <person name="Francino P."/>
            <person name="Keys D.N."/>
            <person name="Haga S."/>
            <person name="Hayashi H."/>
            <person name="Hino K."/>
            <person name="Imai K.S."/>
            <person name="Inaba K."/>
            <person name="Kano S."/>
            <person name="Kobayashi K."/>
            <person name="Kobayashi M."/>
            <person name="Lee B.I."/>
            <person name="Makabe K.W."/>
            <person name="Manohar C."/>
            <person name="Matassi G."/>
            <person name="Medina M."/>
            <person name="Mochizuki Y."/>
            <person name="Mount S."/>
            <person name="Morishita T."/>
            <person name="Miura S."/>
            <person name="Nakayama A."/>
            <person name="Nishizaka S."/>
            <person name="Nomoto H."/>
            <person name="Ohta F."/>
            <person name="Oishi K."/>
            <person name="Rigoutsos I."/>
            <person name="Sano M."/>
            <person name="Sasaki A."/>
            <person name="Sasakura Y."/>
            <person name="Shoguchi E."/>
            <person name="Shin-i T."/>
            <person name="Spagnuolo A."/>
            <person name="Stainier D."/>
            <person name="Suzuki M.M."/>
            <person name="Tassy O."/>
            <person name="Takatori N."/>
            <person name="Tokuoka M."/>
            <person name="Yagi K."/>
            <person name="Yoshizaki F."/>
            <person name="Wada S."/>
            <person name="Zhang C."/>
            <person name="Hyatt P.D."/>
            <person name="Larimer F."/>
            <person name="Detter C."/>
            <person name="Doggett N."/>
            <person name="Glavina T."/>
            <person name="Hawkins T."/>
            <person name="Richardson P."/>
            <person name="Lucas S."/>
            <person name="Kohara Y."/>
            <person name="Levine M."/>
            <person name="Satoh N."/>
            <person name="Rokhsar D.S."/>
        </authorList>
    </citation>
    <scope>NUCLEOTIDE SEQUENCE [LARGE SCALE GENOMIC DNA]</scope>
</reference>
<reference evidence="2" key="4">
    <citation type="submission" date="2025-09" db="UniProtKB">
        <authorList>
            <consortium name="Ensembl"/>
        </authorList>
    </citation>
    <scope>IDENTIFICATION</scope>
</reference>
<feature type="transmembrane region" description="Helical" evidence="1">
    <location>
        <begin position="107"/>
        <end position="128"/>
    </location>
</feature>
<feature type="transmembrane region" description="Helical" evidence="1">
    <location>
        <begin position="157"/>
        <end position="177"/>
    </location>
</feature>
<keyword evidence="1" id="KW-0472">Membrane</keyword>
<dbReference type="OMA" id="TWFMAVR"/>
<dbReference type="Gene3D" id="1.20.140.150">
    <property type="match status" value="1"/>
</dbReference>
<accession>A0A1W2WMI1</accession>
<dbReference type="KEGG" id="cin:100179368"/>
<dbReference type="EMBL" id="EAAA01002742">
    <property type="status" value="NOT_ANNOTATED_CDS"/>
    <property type="molecule type" value="Genomic_DNA"/>
</dbReference>
<evidence type="ECO:0000256" key="1">
    <source>
        <dbReference type="SAM" id="Phobius"/>
    </source>
</evidence>
<dbReference type="Ensembl" id="ENSCINT00000011629.3">
    <property type="protein sequence ID" value="ENSCINP00000011629.3"/>
    <property type="gene ID" value="ENSCING00000005611.3"/>
</dbReference>
<dbReference type="GO" id="GO:0005886">
    <property type="term" value="C:plasma membrane"/>
    <property type="evidence" value="ECO:0000318"/>
    <property type="project" value="GO_Central"/>
</dbReference>
<dbReference type="HOGENOM" id="CLU_1408287_0_0_1"/>
<feature type="transmembrane region" description="Helical" evidence="1">
    <location>
        <begin position="7"/>
        <end position="27"/>
    </location>
</feature>
<dbReference type="Proteomes" id="UP000008144">
    <property type="component" value="Chromosome 8"/>
</dbReference>
<dbReference type="Pfam" id="PF06653">
    <property type="entry name" value="Claudin_3"/>
    <property type="match status" value="1"/>
</dbReference>
<dbReference type="RefSeq" id="XP_002130266.1">
    <property type="nucleotide sequence ID" value="XM_002130230.4"/>
</dbReference>
<protein>
    <submittedName>
        <fullName evidence="2">Uncharacterized LOC100179368</fullName>
    </submittedName>
</protein>
<organism evidence="2 3">
    <name type="scientific">Ciona intestinalis</name>
    <name type="common">Transparent sea squirt</name>
    <name type="synonym">Ascidia intestinalis</name>
    <dbReference type="NCBI Taxonomy" id="7719"/>
    <lineage>
        <taxon>Eukaryota</taxon>
        <taxon>Metazoa</taxon>
        <taxon>Chordata</taxon>
        <taxon>Tunicata</taxon>
        <taxon>Ascidiacea</taxon>
        <taxon>Phlebobranchia</taxon>
        <taxon>Cionidae</taxon>
        <taxon>Ciona</taxon>
    </lineage>
</organism>
<reference evidence="2" key="3">
    <citation type="submission" date="2025-08" db="UniProtKB">
        <authorList>
            <consortium name="Ensembl"/>
        </authorList>
    </citation>
    <scope>IDENTIFICATION</scope>
</reference>
<name>F7ATR6_CIOIN</name>
<dbReference type="InParanoid" id="F7ATR6"/>
<dbReference type="GeneID" id="100179368"/>
<proteinExistence type="predicted"/>
<dbReference type="InterPro" id="IPR009545">
    <property type="entry name" value="Claudin-like"/>
</dbReference>
<dbReference type="GeneTree" id="ENSGT00390000002614"/>
<evidence type="ECO:0000313" key="2">
    <source>
        <dbReference type="Ensembl" id="ENSCINP00000011629.3"/>
    </source>
</evidence>
<dbReference type="AlphaFoldDB" id="F7ATR6"/>